<dbReference type="InterPro" id="IPR012948">
    <property type="entry name" value="AARP2CN"/>
</dbReference>
<protein>
    <recommendedName>
        <fullName evidence="2">AARP2CN domain-containing protein</fullName>
    </recommendedName>
</protein>
<dbReference type="GO" id="GO:0000462">
    <property type="term" value="P:maturation of SSU-rRNA from tricistronic rRNA transcript (SSU-rRNA, 5.8S rRNA, LSU-rRNA)"/>
    <property type="evidence" value="ECO:0007669"/>
    <property type="project" value="TreeGrafter"/>
</dbReference>
<dbReference type="GO" id="GO:0030688">
    <property type="term" value="C:preribosome, small subunit precursor"/>
    <property type="evidence" value="ECO:0007669"/>
    <property type="project" value="TreeGrafter"/>
</dbReference>
<dbReference type="GO" id="GO:0034511">
    <property type="term" value="F:U3 snoRNA binding"/>
    <property type="evidence" value="ECO:0007669"/>
    <property type="project" value="TreeGrafter"/>
</dbReference>
<dbReference type="SMART" id="SM00785">
    <property type="entry name" value="AARP2CN"/>
    <property type="match status" value="1"/>
</dbReference>
<evidence type="ECO:0000256" key="1">
    <source>
        <dbReference type="SAM" id="MobiDB-lite"/>
    </source>
</evidence>
<proteinExistence type="predicted"/>
<dbReference type="GO" id="GO:0005525">
    <property type="term" value="F:GTP binding"/>
    <property type="evidence" value="ECO:0007669"/>
    <property type="project" value="TreeGrafter"/>
</dbReference>
<dbReference type="GO" id="GO:0003924">
    <property type="term" value="F:GTPase activity"/>
    <property type="evidence" value="ECO:0007669"/>
    <property type="project" value="TreeGrafter"/>
</dbReference>
<organism evidence="3 4">
    <name type="scientific">Aquarana catesbeiana</name>
    <name type="common">American bullfrog</name>
    <name type="synonym">Rana catesbeiana</name>
    <dbReference type="NCBI Taxonomy" id="8400"/>
    <lineage>
        <taxon>Eukaryota</taxon>
        <taxon>Metazoa</taxon>
        <taxon>Chordata</taxon>
        <taxon>Craniata</taxon>
        <taxon>Vertebrata</taxon>
        <taxon>Euteleostomi</taxon>
        <taxon>Amphibia</taxon>
        <taxon>Batrachia</taxon>
        <taxon>Anura</taxon>
        <taxon>Neobatrachia</taxon>
        <taxon>Ranoidea</taxon>
        <taxon>Ranidae</taxon>
        <taxon>Aquarana</taxon>
    </lineage>
</organism>
<keyword evidence="4" id="KW-1185">Reference proteome</keyword>
<dbReference type="Proteomes" id="UP000228934">
    <property type="component" value="Unassembled WGS sequence"/>
</dbReference>
<feature type="compositionally biased region" description="Basic residues" evidence="1">
    <location>
        <begin position="17"/>
        <end position="28"/>
    </location>
</feature>
<accession>A0A2G9QCW5</accession>
<name>A0A2G9QCW5_AQUCT</name>
<evidence type="ECO:0000313" key="4">
    <source>
        <dbReference type="Proteomes" id="UP000228934"/>
    </source>
</evidence>
<evidence type="ECO:0000313" key="3">
    <source>
        <dbReference type="EMBL" id="PIO12991.1"/>
    </source>
</evidence>
<dbReference type="GO" id="GO:0000479">
    <property type="term" value="P:endonucleolytic cleavage of tricistronic rRNA transcript (SSU-rRNA, 5.8S rRNA, LSU-rRNA)"/>
    <property type="evidence" value="ECO:0007669"/>
    <property type="project" value="TreeGrafter"/>
</dbReference>
<feature type="region of interest" description="Disordered" evidence="1">
    <location>
        <begin position="1"/>
        <end position="35"/>
    </location>
</feature>
<feature type="domain" description="AARP2CN" evidence="2">
    <location>
        <begin position="79"/>
        <end position="160"/>
    </location>
</feature>
<dbReference type="PANTHER" id="PTHR12858">
    <property type="entry name" value="RIBOSOME BIOGENESIS PROTEIN"/>
    <property type="match status" value="1"/>
</dbReference>
<dbReference type="Pfam" id="PF08142">
    <property type="entry name" value="AARP2CN"/>
    <property type="match status" value="1"/>
</dbReference>
<dbReference type="OrthoDB" id="119302at2759"/>
<dbReference type="PANTHER" id="PTHR12858:SF1">
    <property type="entry name" value="PRE-RRNA-PROCESSING PROTEIN TSR1 HOMOLOG"/>
    <property type="match status" value="1"/>
</dbReference>
<dbReference type="EMBL" id="KZ044508">
    <property type="protein sequence ID" value="PIO12991.1"/>
    <property type="molecule type" value="Genomic_DNA"/>
</dbReference>
<sequence length="184" mass="21007">MGDKQAAHRPGAFKQQNKAHKSGRHRGRGAQDRENKVVAVQGMNDIPIKKKTDVKKQLSKVIEKRFPDAKLFHLDTAQEAAILLRQMATQKQRYLAYRNCRSYMLAHKADFQPSDDTGLVGTLKVSGYVRGQELRVNGLIHLVGYGDFQMSQIDAPPDPYRLNDRVRKEKAKKGQDMEIEVCFW</sequence>
<dbReference type="AlphaFoldDB" id="A0A2G9QCW5"/>
<gene>
    <name evidence="3" type="ORF">AB205_0205240</name>
</gene>
<dbReference type="InterPro" id="IPR039761">
    <property type="entry name" value="Bms1/Tsr1"/>
</dbReference>
<dbReference type="GO" id="GO:0005634">
    <property type="term" value="C:nucleus"/>
    <property type="evidence" value="ECO:0007669"/>
    <property type="project" value="InterPro"/>
</dbReference>
<reference evidence="4" key="1">
    <citation type="journal article" date="2017" name="Nat. Commun.">
        <title>The North American bullfrog draft genome provides insight into hormonal regulation of long noncoding RNA.</title>
        <authorList>
            <person name="Hammond S.A."/>
            <person name="Warren R.L."/>
            <person name="Vandervalk B.P."/>
            <person name="Kucuk E."/>
            <person name="Khan H."/>
            <person name="Gibb E.A."/>
            <person name="Pandoh P."/>
            <person name="Kirk H."/>
            <person name="Zhao Y."/>
            <person name="Jones M."/>
            <person name="Mungall A.J."/>
            <person name="Coope R."/>
            <person name="Pleasance S."/>
            <person name="Moore R.A."/>
            <person name="Holt R.A."/>
            <person name="Round J.M."/>
            <person name="Ohora S."/>
            <person name="Walle B.V."/>
            <person name="Veldhoen N."/>
            <person name="Helbing C.C."/>
            <person name="Birol I."/>
        </authorList>
    </citation>
    <scope>NUCLEOTIDE SEQUENCE [LARGE SCALE GENOMIC DNA]</scope>
</reference>
<evidence type="ECO:0000259" key="2">
    <source>
        <dbReference type="SMART" id="SM00785"/>
    </source>
</evidence>